<evidence type="ECO:0000313" key="3">
    <source>
        <dbReference type="Proteomes" id="UP000690515"/>
    </source>
</evidence>
<comment type="caution">
    <text evidence="2">The sequence shown here is derived from an EMBL/GenBank/DDBJ whole genome shotgun (WGS) entry which is preliminary data.</text>
</comment>
<gene>
    <name evidence="2" type="ORF">KCG35_21785</name>
</gene>
<dbReference type="RefSeq" id="WP_215821981.1">
    <property type="nucleotide sequence ID" value="NZ_JAGSOY010000097.1"/>
</dbReference>
<keyword evidence="3" id="KW-1185">Reference proteome</keyword>
<dbReference type="SMART" id="SM00421">
    <property type="entry name" value="HTH_LUXR"/>
    <property type="match status" value="1"/>
</dbReference>
<dbReference type="Pfam" id="PF00196">
    <property type="entry name" value="GerE"/>
    <property type="match status" value="1"/>
</dbReference>
<name>A0ABS5ZHZ8_9GAMM</name>
<sequence>MEDIIEDPAHRWKAHLKNNFLSPRQTQFAFWSLLGMTDKEMAKELAISHDTIRQKVKQALHKYHLKNRTQLVAELIRHKVIEPVMAVVLAVSIAINSVVDMRIGIKREGDPNREPTRTLRRPTTARRIEQTLVIFIIA</sequence>
<dbReference type="SUPFAM" id="SSF46894">
    <property type="entry name" value="C-terminal effector domain of the bipartite response regulators"/>
    <property type="match status" value="1"/>
</dbReference>
<evidence type="ECO:0000313" key="2">
    <source>
        <dbReference type="EMBL" id="MBU2713696.1"/>
    </source>
</evidence>
<dbReference type="EMBL" id="JAGSOY010000097">
    <property type="protein sequence ID" value="MBU2713696.1"/>
    <property type="molecule type" value="Genomic_DNA"/>
</dbReference>
<dbReference type="InterPro" id="IPR000792">
    <property type="entry name" value="Tscrpt_reg_LuxR_C"/>
</dbReference>
<protein>
    <submittedName>
        <fullName evidence="2">Helix-turn-helix transcriptional regulator</fullName>
    </submittedName>
</protein>
<dbReference type="PROSITE" id="PS50043">
    <property type="entry name" value="HTH_LUXR_2"/>
    <property type="match status" value="1"/>
</dbReference>
<reference evidence="2 3" key="1">
    <citation type="submission" date="2021-04" db="EMBL/GenBank/DDBJ databases">
        <authorList>
            <person name="Pira H."/>
            <person name="Risdian C."/>
            <person name="Wink J."/>
        </authorList>
    </citation>
    <scope>NUCLEOTIDE SEQUENCE [LARGE SCALE GENOMIC DNA]</scope>
    <source>
        <strain evidence="2 3">WH53</strain>
    </source>
</reference>
<dbReference type="InterPro" id="IPR016032">
    <property type="entry name" value="Sig_transdc_resp-reg_C-effctor"/>
</dbReference>
<organism evidence="2 3">
    <name type="scientific">Zooshikella harenae</name>
    <dbReference type="NCBI Taxonomy" id="2827238"/>
    <lineage>
        <taxon>Bacteria</taxon>
        <taxon>Pseudomonadati</taxon>
        <taxon>Pseudomonadota</taxon>
        <taxon>Gammaproteobacteria</taxon>
        <taxon>Oceanospirillales</taxon>
        <taxon>Zooshikellaceae</taxon>
        <taxon>Zooshikella</taxon>
    </lineage>
</organism>
<dbReference type="Gene3D" id="1.10.10.10">
    <property type="entry name" value="Winged helix-like DNA-binding domain superfamily/Winged helix DNA-binding domain"/>
    <property type="match status" value="1"/>
</dbReference>
<dbReference type="InterPro" id="IPR036388">
    <property type="entry name" value="WH-like_DNA-bd_sf"/>
</dbReference>
<feature type="domain" description="HTH luxR-type" evidence="1">
    <location>
        <begin position="14"/>
        <end position="79"/>
    </location>
</feature>
<dbReference type="Proteomes" id="UP000690515">
    <property type="component" value="Unassembled WGS sequence"/>
</dbReference>
<accession>A0ABS5ZHZ8</accession>
<proteinExistence type="predicted"/>
<evidence type="ECO:0000259" key="1">
    <source>
        <dbReference type="PROSITE" id="PS50043"/>
    </source>
</evidence>